<gene>
    <name evidence="2" type="primary">107366874</name>
</gene>
<dbReference type="InterPro" id="IPR050422">
    <property type="entry name" value="X-Pro_aminopeptidase_P"/>
</dbReference>
<dbReference type="STRING" id="32264.T1KRN6"/>
<dbReference type="EMBL" id="CAEY01000415">
    <property type="status" value="NOT_ANNOTATED_CDS"/>
    <property type="molecule type" value="Genomic_DNA"/>
</dbReference>
<dbReference type="SUPFAM" id="SSF53092">
    <property type="entry name" value="Creatinase/prolidase N-terminal domain"/>
    <property type="match status" value="1"/>
</dbReference>
<dbReference type="Pfam" id="PF16189">
    <property type="entry name" value="Creatinase_N_2"/>
    <property type="match status" value="1"/>
</dbReference>
<reference evidence="3" key="1">
    <citation type="submission" date="2011-08" db="EMBL/GenBank/DDBJ databases">
        <authorList>
            <person name="Rombauts S."/>
        </authorList>
    </citation>
    <scope>NUCLEOTIDE SEQUENCE</scope>
    <source>
        <strain evidence="3">London</strain>
    </source>
</reference>
<dbReference type="OrthoDB" id="9995434at2759"/>
<reference evidence="2" key="2">
    <citation type="submission" date="2015-06" db="UniProtKB">
        <authorList>
            <consortium name="EnsemblMetazoa"/>
        </authorList>
    </citation>
    <scope>IDENTIFICATION</scope>
</reference>
<dbReference type="InterPro" id="IPR000587">
    <property type="entry name" value="Creatinase_N"/>
</dbReference>
<dbReference type="Gene3D" id="3.40.350.10">
    <property type="entry name" value="Creatinase/prolidase N-terminal domain"/>
    <property type="match status" value="2"/>
</dbReference>
<dbReference type="Pfam" id="PF01321">
    <property type="entry name" value="Creatinase_N"/>
    <property type="match status" value="1"/>
</dbReference>
<evidence type="ECO:0000259" key="1">
    <source>
        <dbReference type="Pfam" id="PF01321"/>
    </source>
</evidence>
<dbReference type="eggNOG" id="KOG2413">
    <property type="taxonomic scope" value="Eukaryota"/>
</dbReference>
<sequence>MTDKLTKIRDFMSSYNDGPLDAFVIYCDDWITPKNIADRDRYIQFLTGFSGSHGLAIVTMENAFFICDPDFYDQVMSQLYPDWTFIVSDVSPILLKSYYRSFTMLPKGVRVGFDPKITSHTIWEFLIDFLQPKDNKLIPVSPNPVDLIWTNRPLPPMNPITPDPCESVESFKITIKKFRDKMRKEKADYMVIPYSEEVCFLLKIQSQVNGQDVAFQGCAIISMKTIYLFMDSSLITRELREYLNTCVYPDGIIELWDYNSLTEFLHKLVLESDTTKIWMDTLASKSLHDLIPTNRKLLNANGKFKWIPASLFITGPSHRPDKRTFSGYPLESSFDRLMSFGSRQNKIKVIRMDFVIEEAMRKKGESILQMIQFDNIL</sequence>
<dbReference type="AlphaFoldDB" id="T1KRN6"/>
<dbReference type="EnsemblMetazoa" id="tetur19g00150.1">
    <property type="protein sequence ID" value="tetur19g00150.1"/>
    <property type="gene ID" value="tetur19g00150"/>
</dbReference>
<keyword evidence="3" id="KW-1185">Reference proteome</keyword>
<name>T1KRN6_TETUR</name>
<feature type="domain" description="Creatinase N-terminal" evidence="1">
    <location>
        <begin position="8"/>
        <end position="142"/>
    </location>
</feature>
<dbReference type="KEGG" id="tut:107366874"/>
<dbReference type="Proteomes" id="UP000015104">
    <property type="component" value="Unassembled WGS sequence"/>
</dbReference>
<dbReference type="HOGENOM" id="CLU_734316_0_0_1"/>
<dbReference type="InterPro" id="IPR029149">
    <property type="entry name" value="Creatin/AminoP/Spt16_N"/>
</dbReference>
<dbReference type="PANTHER" id="PTHR43763:SF6">
    <property type="entry name" value="XAA-PRO AMINOPEPTIDASE 1"/>
    <property type="match status" value="1"/>
</dbReference>
<protein>
    <recommendedName>
        <fullName evidence="1">Creatinase N-terminal domain-containing protein</fullName>
    </recommendedName>
</protein>
<proteinExistence type="predicted"/>
<accession>T1KRN6</accession>
<evidence type="ECO:0000313" key="3">
    <source>
        <dbReference type="Proteomes" id="UP000015104"/>
    </source>
</evidence>
<evidence type="ECO:0000313" key="2">
    <source>
        <dbReference type="EnsemblMetazoa" id="tetur19g00150.1"/>
    </source>
</evidence>
<organism evidence="2 3">
    <name type="scientific">Tetranychus urticae</name>
    <name type="common">Two-spotted spider mite</name>
    <dbReference type="NCBI Taxonomy" id="32264"/>
    <lineage>
        <taxon>Eukaryota</taxon>
        <taxon>Metazoa</taxon>
        <taxon>Ecdysozoa</taxon>
        <taxon>Arthropoda</taxon>
        <taxon>Chelicerata</taxon>
        <taxon>Arachnida</taxon>
        <taxon>Acari</taxon>
        <taxon>Acariformes</taxon>
        <taxon>Trombidiformes</taxon>
        <taxon>Prostigmata</taxon>
        <taxon>Eleutherengona</taxon>
        <taxon>Raphignathae</taxon>
        <taxon>Tetranychoidea</taxon>
        <taxon>Tetranychidae</taxon>
        <taxon>Tetranychus</taxon>
    </lineage>
</organism>
<dbReference type="OMA" id="VETWIAN"/>
<dbReference type="PANTHER" id="PTHR43763">
    <property type="entry name" value="XAA-PRO AMINOPEPTIDASE 1"/>
    <property type="match status" value="1"/>
</dbReference>